<gene>
    <name evidence="3" type="ORF">NE237_020740</name>
</gene>
<dbReference type="EMBL" id="JAMYWD010000009">
    <property type="protein sequence ID" value="KAJ4960830.1"/>
    <property type="molecule type" value="Genomic_DNA"/>
</dbReference>
<comment type="caution">
    <text evidence="3">The sequence shown here is derived from an EMBL/GenBank/DDBJ whole genome shotgun (WGS) entry which is preliminary data.</text>
</comment>
<evidence type="ECO:0000256" key="2">
    <source>
        <dbReference type="SAM" id="Phobius"/>
    </source>
</evidence>
<evidence type="ECO:0000313" key="3">
    <source>
        <dbReference type="EMBL" id="KAJ4960830.1"/>
    </source>
</evidence>
<dbReference type="PANTHER" id="PTHR36715">
    <property type="entry name" value="BNAANNG41370D PROTEIN"/>
    <property type="match status" value="1"/>
</dbReference>
<keyword evidence="2" id="KW-0472">Membrane</keyword>
<name>A0A9Q0K3Q9_9MAGN</name>
<reference evidence="3" key="1">
    <citation type="journal article" date="2023" name="Plant J.">
        <title>The genome of the king protea, Protea cynaroides.</title>
        <authorList>
            <person name="Chang J."/>
            <person name="Duong T.A."/>
            <person name="Schoeman C."/>
            <person name="Ma X."/>
            <person name="Roodt D."/>
            <person name="Barker N."/>
            <person name="Li Z."/>
            <person name="Van de Peer Y."/>
            <person name="Mizrachi E."/>
        </authorList>
    </citation>
    <scope>NUCLEOTIDE SEQUENCE</scope>
    <source>
        <tissue evidence="3">Young leaves</tissue>
    </source>
</reference>
<sequence length="303" mass="34261">MNKSFLNYNFWTWGALILAILTTFSGVINRTKLFILKLWRQQRSVNSEHLLRPLVDDDNDDESRSSSSSDDEDNLPTLPFDYQTDFRMVDGSCSYDEDQRHNRLKLRRQFSWSDFTSGKSVVKLWDDLGLGLGLRFEGSSTESVVLMWDLYNDEIISSFHGGGGCQIPAISWAAPSVMLTAGLEESGNVAAVRVWDARVGSQIPAVFAEWQPRWRSILGVDSSEMEKVYAIDNRSSATVRDIRKVTKVGFPLESEEDTWWDNDAVIVPDGDREGCCVDRSEASPVKIQGSIMSRCRDAMKCLF</sequence>
<accession>A0A9Q0K3Q9</accession>
<feature type="region of interest" description="Disordered" evidence="1">
    <location>
        <begin position="54"/>
        <end position="78"/>
    </location>
</feature>
<keyword evidence="4" id="KW-1185">Reference proteome</keyword>
<organism evidence="3 4">
    <name type="scientific">Protea cynaroides</name>
    <dbReference type="NCBI Taxonomy" id="273540"/>
    <lineage>
        <taxon>Eukaryota</taxon>
        <taxon>Viridiplantae</taxon>
        <taxon>Streptophyta</taxon>
        <taxon>Embryophyta</taxon>
        <taxon>Tracheophyta</taxon>
        <taxon>Spermatophyta</taxon>
        <taxon>Magnoliopsida</taxon>
        <taxon>Proteales</taxon>
        <taxon>Proteaceae</taxon>
        <taxon>Protea</taxon>
    </lineage>
</organism>
<protein>
    <submittedName>
        <fullName evidence="3">Uncharacterized protein</fullName>
    </submittedName>
</protein>
<dbReference type="OrthoDB" id="1662399at2759"/>
<feature type="transmembrane region" description="Helical" evidence="2">
    <location>
        <begin position="6"/>
        <end position="28"/>
    </location>
</feature>
<proteinExistence type="predicted"/>
<dbReference type="PANTHER" id="PTHR36715:SF1">
    <property type="entry name" value="PROTEIN, PUTATIVE-RELATED"/>
    <property type="match status" value="1"/>
</dbReference>
<dbReference type="AlphaFoldDB" id="A0A9Q0K3Q9"/>
<evidence type="ECO:0000313" key="4">
    <source>
        <dbReference type="Proteomes" id="UP001141806"/>
    </source>
</evidence>
<keyword evidence="2" id="KW-0812">Transmembrane</keyword>
<keyword evidence="2" id="KW-1133">Transmembrane helix</keyword>
<evidence type="ECO:0000256" key="1">
    <source>
        <dbReference type="SAM" id="MobiDB-lite"/>
    </source>
</evidence>
<dbReference type="Proteomes" id="UP001141806">
    <property type="component" value="Unassembled WGS sequence"/>
</dbReference>